<dbReference type="InterPro" id="IPR012310">
    <property type="entry name" value="DNA_ligase_ATP-dep_cent"/>
</dbReference>
<feature type="binding site" evidence="14">
    <location>
        <position position="260"/>
    </location>
    <ligand>
        <name>ATP</name>
        <dbReference type="ChEBI" id="CHEBI:30616"/>
    </ligand>
</feature>
<dbReference type="FunFam" id="1.10.3260.10:FF:000007">
    <property type="entry name" value="DNA ligase"/>
    <property type="match status" value="1"/>
</dbReference>
<dbReference type="InterPro" id="IPR012309">
    <property type="entry name" value="DNA_ligase_ATP-dep_C"/>
</dbReference>
<keyword evidence="5 14" id="KW-0235">DNA replication</keyword>
<evidence type="ECO:0000256" key="3">
    <source>
        <dbReference type="ARBA" id="ARBA00022598"/>
    </source>
</evidence>
<feature type="binding site" evidence="14">
    <location>
        <position position="344"/>
    </location>
    <ligand>
        <name>ATP</name>
        <dbReference type="ChEBI" id="CHEBI:30616"/>
    </ligand>
</feature>
<reference evidence="17" key="2">
    <citation type="submission" date="2020-09" db="EMBL/GenBank/DDBJ databases">
        <authorList>
            <person name="Sun Q."/>
            <person name="Ohkuma M."/>
        </authorList>
    </citation>
    <scope>NUCLEOTIDE SEQUENCE</scope>
    <source>
        <strain evidence="17">JCM 19596</strain>
    </source>
</reference>
<evidence type="ECO:0000313" key="17">
    <source>
        <dbReference type="EMBL" id="GGL59303.1"/>
    </source>
</evidence>
<dbReference type="AlphaFoldDB" id="A0A830FLY2"/>
<comment type="cofactor">
    <cofactor evidence="14">
        <name>Mg(2+)</name>
        <dbReference type="ChEBI" id="CHEBI:18420"/>
    </cofactor>
</comment>
<dbReference type="Gene3D" id="2.40.50.140">
    <property type="entry name" value="Nucleic acid-binding proteins"/>
    <property type="match status" value="1"/>
</dbReference>
<dbReference type="InterPro" id="IPR050191">
    <property type="entry name" value="ATP-dep_DNA_ligase"/>
</dbReference>
<dbReference type="InterPro" id="IPR000977">
    <property type="entry name" value="DNA_ligase_ATP-dep"/>
</dbReference>
<organism evidence="17 18">
    <name type="scientific">Halocalculus aciditolerans</name>
    <dbReference type="NCBI Taxonomy" id="1383812"/>
    <lineage>
        <taxon>Archaea</taxon>
        <taxon>Methanobacteriati</taxon>
        <taxon>Methanobacteriota</taxon>
        <taxon>Stenosarchaea group</taxon>
        <taxon>Halobacteria</taxon>
        <taxon>Halobacteriales</taxon>
        <taxon>Halobacteriaceae</taxon>
        <taxon>Halocalculus</taxon>
    </lineage>
</organism>
<accession>A0A830FLY2</accession>
<feature type="domain" description="ATP-dependent DNA ligase family profile" evidence="16">
    <location>
        <begin position="332"/>
        <end position="458"/>
    </location>
</feature>
<dbReference type="InterPro" id="IPR012308">
    <property type="entry name" value="DNA_ligase_ATP-dep_N"/>
</dbReference>
<dbReference type="PANTHER" id="PTHR45674">
    <property type="entry name" value="DNA LIGASE 1/3 FAMILY MEMBER"/>
    <property type="match status" value="1"/>
</dbReference>
<dbReference type="InterPro" id="IPR036599">
    <property type="entry name" value="DNA_ligase_N_sf"/>
</dbReference>
<dbReference type="HAMAP" id="MF_00407">
    <property type="entry name" value="DNA_ligase"/>
    <property type="match status" value="1"/>
</dbReference>
<evidence type="ECO:0000256" key="10">
    <source>
        <dbReference type="ARBA" id="ARBA00022842"/>
    </source>
</evidence>
<keyword evidence="4 14" id="KW-0132">Cell division</keyword>
<sequence>MEFSEFVEHAAAIEAEPADLETVDLVAALLADAGGDLEAVTRFVQGRVFPAWSERKLDVGPAAVYEALAQAAGPNVTAGDVEDRLADVGEIGAVAASYDLDSQRGLAAFTGDESEDDALSLADVVDELDAVAETEGSGSDKETVRRLFGLFNRCSSEEAKYLARLVLGEMRIGVGEGAVRDGIAAAFGVPAERVERALQVSNDYGLVARTARDAGEAGLDGIHLEIGRPVQAMLAQAGTVTDALDAWEEAAVETKYDGARVQLHYDGEDVQIFSRNMEEVTHALPEVVEFAEAELPVPAILDGEVVAVDADGNPRAFQHVLRRFRRKHDVAKAREDVPVELRAFDCLHAWGDDRLDDPLVDRHDALDALLGHTNAVSDLSVSGDVEEIEAFEAESLDAGHEGIMLKNPRSHYSPGKRGQNWLKRKPDVETLDLVVTGAEWGEGRRAELLGTFLLSARTEDGFETIGKVATGITDEELAELTDVLEPHVRHEEGQTVDIEPAVVFEVGYEEIQQSPTYSSGYALRFPRFVTVREDKTPATADSLERVERLVAND</sequence>
<keyword evidence="6 14" id="KW-0479">Metal-binding</keyword>
<name>A0A830FLY2_9EURY</name>
<evidence type="ECO:0000256" key="13">
    <source>
        <dbReference type="ARBA" id="ARBA00023306"/>
    </source>
</evidence>
<dbReference type="InterPro" id="IPR022865">
    <property type="entry name" value="DNA_ligae_ATP-dep_bac/arc"/>
</dbReference>
<dbReference type="GO" id="GO:0006273">
    <property type="term" value="P:lagging strand elongation"/>
    <property type="evidence" value="ECO:0007669"/>
    <property type="project" value="TreeGrafter"/>
</dbReference>
<feature type="binding site" evidence="14">
    <location>
        <position position="275"/>
    </location>
    <ligand>
        <name>ATP</name>
        <dbReference type="ChEBI" id="CHEBI:30616"/>
    </ligand>
</feature>
<feature type="active site" description="N6-AMP-lysine intermediate" evidence="14">
    <location>
        <position position="255"/>
    </location>
</feature>
<keyword evidence="11 14" id="KW-0233">DNA recombination</keyword>
<dbReference type="OrthoDB" id="31274at2157"/>
<dbReference type="SUPFAM" id="SSF50249">
    <property type="entry name" value="Nucleic acid-binding proteins"/>
    <property type="match status" value="1"/>
</dbReference>
<dbReference type="GO" id="GO:0071897">
    <property type="term" value="P:DNA biosynthetic process"/>
    <property type="evidence" value="ECO:0007669"/>
    <property type="project" value="InterPro"/>
</dbReference>
<dbReference type="Gene3D" id="1.10.3260.10">
    <property type="entry name" value="DNA ligase, ATP-dependent, N-terminal domain"/>
    <property type="match status" value="1"/>
</dbReference>
<evidence type="ECO:0000256" key="5">
    <source>
        <dbReference type="ARBA" id="ARBA00022705"/>
    </source>
</evidence>
<feature type="binding site" evidence="14">
    <location>
        <position position="423"/>
    </location>
    <ligand>
        <name>ATP</name>
        <dbReference type="ChEBI" id="CHEBI:30616"/>
    </ligand>
</feature>
<comment type="similarity">
    <text evidence="1 14 15">Belongs to the ATP-dependent DNA ligase family.</text>
</comment>
<keyword evidence="3 14" id="KW-0436">Ligase</keyword>
<keyword evidence="18" id="KW-1185">Reference proteome</keyword>
<dbReference type="InterPro" id="IPR016059">
    <property type="entry name" value="DNA_ligase_ATP-dep_CS"/>
</dbReference>
<dbReference type="GO" id="GO:0006310">
    <property type="term" value="P:DNA recombination"/>
    <property type="evidence" value="ECO:0007669"/>
    <property type="project" value="UniProtKB-UniRule"/>
</dbReference>
<keyword evidence="10 14" id="KW-0460">Magnesium</keyword>
<proteinExistence type="inferred from homology"/>
<evidence type="ECO:0000256" key="6">
    <source>
        <dbReference type="ARBA" id="ARBA00022723"/>
    </source>
</evidence>
<dbReference type="GO" id="GO:0005524">
    <property type="term" value="F:ATP binding"/>
    <property type="evidence" value="ECO:0007669"/>
    <property type="project" value="UniProtKB-UniRule"/>
</dbReference>
<dbReference type="Proteomes" id="UP000607197">
    <property type="component" value="Unassembled WGS sequence"/>
</dbReference>
<dbReference type="Pfam" id="PF01068">
    <property type="entry name" value="DNA_ligase_A_M"/>
    <property type="match status" value="1"/>
</dbReference>
<feature type="binding site" evidence="14">
    <location>
        <position position="417"/>
    </location>
    <ligand>
        <name>ATP</name>
        <dbReference type="ChEBI" id="CHEBI:30616"/>
    </ligand>
</feature>
<dbReference type="RefSeq" id="WP_188977900.1">
    <property type="nucleotide sequence ID" value="NZ_BMPG01000002.1"/>
</dbReference>
<dbReference type="CDD" id="cd07972">
    <property type="entry name" value="OBF_DNA_ligase_Arch_LigB"/>
    <property type="match status" value="1"/>
</dbReference>
<dbReference type="NCBIfam" id="NF041331">
    <property type="entry name" value="LigA_Halo"/>
    <property type="match status" value="1"/>
</dbReference>
<evidence type="ECO:0000256" key="8">
    <source>
        <dbReference type="ARBA" id="ARBA00022763"/>
    </source>
</evidence>
<evidence type="ECO:0000256" key="7">
    <source>
        <dbReference type="ARBA" id="ARBA00022741"/>
    </source>
</evidence>
<dbReference type="SUPFAM" id="SSF117018">
    <property type="entry name" value="ATP-dependent DNA ligase DNA-binding domain"/>
    <property type="match status" value="1"/>
</dbReference>
<dbReference type="NCBIfam" id="TIGR00574">
    <property type="entry name" value="dnl1"/>
    <property type="match status" value="1"/>
</dbReference>
<dbReference type="GO" id="GO:0003677">
    <property type="term" value="F:DNA binding"/>
    <property type="evidence" value="ECO:0007669"/>
    <property type="project" value="InterPro"/>
</dbReference>
<comment type="caution">
    <text evidence="17">The sequence shown here is derived from an EMBL/GenBank/DDBJ whole genome shotgun (WGS) entry which is preliminary data.</text>
</comment>
<dbReference type="Gene3D" id="3.30.470.30">
    <property type="entry name" value="DNA ligase/mRNA capping enzyme"/>
    <property type="match status" value="1"/>
</dbReference>
<gene>
    <name evidence="14" type="primary">lig</name>
    <name evidence="17" type="ORF">GCM10009039_16930</name>
</gene>
<evidence type="ECO:0000313" key="18">
    <source>
        <dbReference type="Proteomes" id="UP000607197"/>
    </source>
</evidence>
<keyword evidence="8 14" id="KW-0227">DNA damage</keyword>
<dbReference type="GO" id="GO:0046872">
    <property type="term" value="F:metal ion binding"/>
    <property type="evidence" value="ECO:0007669"/>
    <property type="project" value="UniProtKB-KW"/>
</dbReference>
<dbReference type="EMBL" id="BMPG01000002">
    <property type="protein sequence ID" value="GGL59303.1"/>
    <property type="molecule type" value="Genomic_DNA"/>
</dbReference>
<dbReference type="GO" id="GO:0006281">
    <property type="term" value="P:DNA repair"/>
    <property type="evidence" value="ECO:0007669"/>
    <property type="project" value="UniProtKB-UniRule"/>
</dbReference>
<comment type="catalytic activity">
    <reaction evidence="14">
        <text>ATP + (deoxyribonucleotide)n-3'-hydroxyl + 5'-phospho-(deoxyribonucleotide)m = (deoxyribonucleotide)n+m + AMP + diphosphate.</text>
        <dbReference type="EC" id="6.5.1.1"/>
    </reaction>
</comment>
<feature type="binding site" evidence="14">
    <location>
        <position position="304"/>
    </location>
    <ligand>
        <name>ATP</name>
        <dbReference type="ChEBI" id="CHEBI:30616"/>
    </ligand>
</feature>
<evidence type="ECO:0000256" key="15">
    <source>
        <dbReference type="RuleBase" id="RU004196"/>
    </source>
</evidence>
<reference evidence="17" key="1">
    <citation type="journal article" date="2014" name="Int. J. Syst. Evol. Microbiol.">
        <title>Complete genome sequence of Corynebacterium casei LMG S-19264T (=DSM 44701T), isolated from a smear-ripened cheese.</title>
        <authorList>
            <consortium name="US DOE Joint Genome Institute (JGI-PGF)"/>
            <person name="Walter F."/>
            <person name="Albersmeier A."/>
            <person name="Kalinowski J."/>
            <person name="Ruckert C."/>
        </authorList>
    </citation>
    <scope>NUCLEOTIDE SEQUENCE</scope>
    <source>
        <strain evidence="17">JCM 19596</strain>
    </source>
</reference>
<dbReference type="Pfam" id="PF04675">
    <property type="entry name" value="DNA_ligase_A_N"/>
    <property type="match status" value="1"/>
</dbReference>
<comment type="function">
    <text evidence="14">DNA ligase that seals nicks in double-stranded DNA during DNA replication, DNA recombination and DNA repair.</text>
</comment>
<evidence type="ECO:0000256" key="9">
    <source>
        <dbReference type="ARBA" id="ARBA00022840"/>
    </source>
</evidence>
<keyword evidence="9 14" id="KW-0067">ATP-binding</keyword>
<dbReference type="PANTHER" id="PTHR45674:SF7">
    <property type="entry name" value="DNA LIGASE"/>
    <property type="match status" value="1"/>
</dbReference>
<evidence type="ECO:0000256" key="14">
    <source>
        <dbReference type="HAMAP-Rule" id="MF_00407"/>
    </source>
</evidence>
<dbReference type="CDD" id="cd07901">
    <property type="entry name" value="Adenylation_DNA_ligase_Arch_LigB"/>
    <property type="match status" value="1"/>
</dbReference>
<dbReference type="Pfam" id="PF04679">
    <property type="entry name" value="DNA_ligase_A_C"/>
    <property type="match status" value="1"/>
</dbReference>
<evidence type="ECO:0000256" key="1">
    <source>
        <dbReference type="ARBA" id="ARBA00007572"/>
    </source>
</evidence>
<keyword evidence="12 14" id="KW-0234">DNA repair</keyword>
<evidence type="ECO:0000256" key="12">
    <source>
        <dbReference type="ARBA" id="ARBA00023204"/>
    </source>
</evidence>
<protein>
    <recommendedName>
        <fullName evidence="2 14">DNA ligase</fullName>
        <ecNumber evidence="14">6.5.1.1</ecNumber>
    </recommendedName>
    <alternativeName>
        <fullName evidence="14">Polydeoxyribonucleotide synthase [ATP]</fullName>
    </alternativeName>
</protein>
<evidence type="ECO:0000256" key="11">
    <source>
        <dbReference type="ARBA" id="ARBA00023172"/>
    </source>
</evidence>
<dbReference type="EC" id="6.5.1.1" evidence="14"/>
<dbReference type="InterPro" id="IPR012340">
    <property type="entry name" value="NA-bd_OB-fold"/>
</dbReference>
<evidence type="ECO:0000259" key="16">
    <source>
        <dbReference type="PROSITE" id="PS50160"/>
    </source>
</evidence>
<evidence type="ECO:0000256" key="2">
    <source>
        <dbReference type="ARBA" id="ARBA00013308"/>
    </source>
</evidence>
<dbReference type="GO" id="GO:0051301">
    <property type="term" value="P:cell division"/>
    <property type="evidence" value="ECO:0007669"/>
    <property type="project" value="UniProtKB-KW"/>
</dbReference>
<dbReference type="PROSITE" id="PS50160">
    <property type="entry name" value="DNA_LIGASE_A3"/>
    <property type="match status" value="1"/>
</dbReference>
<keyword evidence="7 14" id="KW-0547">Nucleotide-binding</keyword>
<dbReference type="InterPro" id="IPR054890">
    <property type="entry name" value="LigA_Halo"/>
</dbReference>
<feature type="binding site" evidence="14">
    <location>
        <position position="253"/>
    </location>
    <ligand>
        <name>ATP</name>
        <dbReference type="ChEBI" id="CHEBI:30616"/>
    </ligand>
</feature>
<dbReference type="GO" id="GO:0003910">
    <property type="term" value="F:DNA ligase (ATP) activity"/>
    <property type="evidence" value="ECO:0007669"/>
    <property type="project" value="UniProtKB-UniRule"/>
</dbReference>
<dbReference type="SUPFAM" id="SSF56091">
    <property type="entry name" value="DNA ligase/mRNA capping enzyme, catalytic domain"/>
    <property type="match status" value="1"/>
</dbReference>
<evidence type="ECO:0000256" key="4">
    <source>
        <dbReference type="ARBA" id="ARBA00022618"/>
    </source>
</evidence>
<keyword evidence="13 14" id="KW-0131">Cell cycle</keyword>
<dbReference type="PROSITE" id="PS00697">
    <property type="entry name" value="DNA_LIGASE_A1"/>
    <property type="match status" value="1"/>
</dbReference>